<evidence type="ECO:0008006" key="10">
    <source>
        <dbReference type="Google" id="ProtNLM"/>
    </source>
</evidence>
<dbReference type="AlphaFoldDB" id="A0A1E1WTF8"/>
<dbReference type="OrthoDB" id="6019623at2759"/>
<sequence length="761" mass="88515">MEEVSSDKIVEVKPKYSKKKIVRNSAILLLAFTLGYIHYKYVSVLYENVRHFSHLSELEREMSLRTEMGFYYSYYKTVVQERPFIAGISKLMYDRLVEYPKDVNAFNRFNIHPEVIIGALYRYLEPWLNTTAYKQCHMVDRGEGLWPIESCIGIGHPIVFYLEAVWVLAGLLASVIFLHATALSDSVLGGILAVTQYFANHNECTRVQWMPNERENFAAPLLFLQMGFLTLQLREREKKTCFQLQISIFILNCLCLLFWQFTQFIFLTQTAIFFVMEQLRIIDLKTLCVFLHSHFCGLHMAVLLLQGNDMLKSSLYASFFLVISAYCLFFSSFRIKVTTKTDLLVESWLVILRIAIAICTSVYLKQLISDILSVEDDTHIWELLYSKFSNYKTFHTLIYTCSEVFDFLPLTSVVNYTKTCLLPLVMFSCVNVVFFWMENGLKDAEAYRKGVKAESENKGEEKAESVIKEDTDDSGIENNAETFVKKKKRLDLDLLERVKVKNEEKKEVLKDNLIVFLKVLNVDPAIFYNISQMVVFGVMAGLIMRLKLLFGTQMCIVSSLIVNTKYEMRYQTWLTRLIFWALSASFLIQKLYDNITEETSQVGEFSDVQQEELLEWISRETSSGAVFAGSMPILATVMLTTRRAIVAHPHYEHADARERVYAVYKMYGRFSPQELYQELTKLKATYLIVEKKYCYGRSRLGCSFQNIWDIEAPSYTGRPKLCHTLLTKPTDHLYRVFTNEEYAVFRVHDLSVRYMPRIFDT</sequence>
<dbReference type="Pfam" id="PF10034">
    <property type="entry name" value="Dpy19"/>
    <property type="match status" value="1"/>
</dbReference>
<organism evidence="9">
    <name type="scientific">Pectinophora gossypiella</name>
    <name type="common">Cotton pink bollworm</name>
    <name type="synonym">Depressaria gossypiella</name>
    <dbReference type="NCBI Taxonomy" id="13191"/>
    <lineage>
        <taxon>Eukaryota</taxon>
        <taxon>Metazoa</taxon>
        <taxon>Ecdysozoa</taxon>
        <taxon>Arthropoda</taxon>
        <taxon>Hexapoda</taxon>
        <taxon>Insecta</taxon>
        <taxon>Pterygota</taxon>
        <taxon>Neoptera</taxon>
        <taxon>Endopterygota</taxon>
        <taxon>Lepidoptera</taxon>
        <taxon>Glossata</taxon>
        <taxon>Ditrysia</taxon>
        <taxon>Gelechioidea</taxon>
        <taxon>Gelechiidae</taxon>
        <taxon>Apatetrinae</taxon>
        <taxon>Pectinophora</taxon>
    </lineage>
</organism>
<keyword evidence="3" id="KW-0328">Glycosyltransferase</keyword>
<evidence type="ECO:0000313" key="9">
    <source>
        <dbReference type="EMBL" id="JAT90217.1"/>
    </source>
</evidence>
<keyword evidence="7 8" id="KW-0472">Membrane</keyword>
<feature type="transmembrane region" description="Helical" evidence="8">
    <location>
        <begin position="165"/>
        <end position="195"/>
    </location>
</feature>
<evidence type="ECO:0000256" key="5">
    <source>
        <dbReference type="ARBA" id="ARBA00022692"/>
    </source>
</evidence>
<dbReference type="GO" id="GO:0000030">
    <property type="term" value="F:mannosyltransferase activity"/>
    <property type="evidence" value="ECO:0007669"/>
    <property type="project" value="TreeGrafter"/>
</dbReference>
<evidence type="ECO:0000256" key="6">
    <source>
        <dbReference type="ARBA" id="ARBA00022989"/>
    </source>
</evidence>
<keyword evidence="6 8" id="KW-1133">Transmembrane helix</keyword>
<feature type="transmembrane region" description="Helical" evidence="8">
    <location>
        <begin position="21"/>
        <end position="39"/>
    </location>
</feature>
<dbReference type="PANTHER" id="PTHR31488:SF1">
    <property type="entry name" value="C-MANNOSYLTRANSFERASE DPY19L1"/>
    <property type="match status" value="1"/>
</dbReference>
<evidence type="ECO:0000256" key="8">
    <source>
        <dbReference type="SAM" id="Phobius"/>
    </source>
</evidence>
<feature type="transmembrane region" description="Helical" evidence="8">
    <location>
        <begin position="343"/>
        <end position="364"/>
    </location>
</feature>
<proteinExistence type="inferred from homology"/>
<evidence type="ECO:0000256" key="7">
    <source>
        <dbReference type="ARBA" id="ARBA00023136"/>
    </source>
</evidence>
<protein>
    <recommendedName>
        <fullName evidence="10">C-mannosyltransferase DPY19L1</fullName>
    </recommendedName>
</protein>
<name>A0A1E1WTF8_PECGO</name>
<evidence type="ECO:0000256" key="1">
    <source>
        <dbReference type="ARBA" id="ARBA00004141"/>
    </source>
</evidence>
<keyword evidence="4" id="KW-0808">Transferase</keyword>
<comment type="similarity">
    <text evidence="2">Belongs to the dpy-19 family.</text>
</comment>
<comment type="subcellular location">
    <subcellularLocation>
        <location evidence="1">Membrane</location>
        <topology evidence="1">Multi-pass membrane protein</topology>
    </subcellularLocation>
</comment>
<dbReference type="PANTHER" id="PTHR31488">
    <property type="entry name" value="DPY-19-LIKE 1, LIKE (H. SAPIENS)"/>
    <property type="match status" value="1"/>
</dbReference>
<evidence type="ECO:0000256" key="2">
    <source>
        <dbReference type="ARBA" id="ARBA00008744"/>
    </source>
</evidence>
<dbReference type="GO" id="GO:0005637">
    <property type="term" value="C:nuclear inner membrane"/>
    <property type="evidence" value="ECO:0007669"/>
    <property type="project" value="TreeGrafter"/>
</dbReference>
<evidence type="ECO:0000256" key="3">
    <source>
        <dbReference type="ARBA" id="ARBA00022676"/>
    </source>
</evidence>
<feature type="transmembrane region" description="Helical" evidence="8">
    <location>
        <begin position="313"/>
        <end position="331"/>
    </location>
</feature>
<dbReference type="EMBL" id="GDQN01000837">
    <property type="protein sequence ID" value="JAT90217.1"/>
    <property type="molecule type" value="Transcribed_RNA"/>
</dbReference>
<gene>
    <name evidence="9" type="ORF">g.1676</name>
</gene>
<feature type="transmembrane region" description="Helical" evidence="8">
    <location>
        <begin position="246"/>
        <end position="275"/>
    </location>
</feature>
<reference evidence="9" key="1">
    <citation type="submission" date="2015-09" db="EMBL/GenBank/DDBJ databases">
        <title>De novo assembly of Pectinophora gossypiella (Pink Bollworm) gut transcriptome.</title>
        <authorList>
            <person name="Tassone E.E."/>
        </authorList>
    </citation>
    <scope>NUCLEOTIDE SEQUENCE</scope>
</reference>
<accession>A0A1E1WTF8</accession>
<feature type="transmembrane region" description="Helical" evidence="8">
    <location>
        <begin position="525"/>
        <end position="544"/>
    </location>
</feature>
<dbReference type="InterPro" id="IPR018732">
    <property type="entry name" value="Dpy-19/Dpy-19-like"/>
</dbReference>
<keyword evidence="5 8" id="KW-0812">Transmembrane</keyword>
<feature type="transmembrane region" description="Helical" evidence="8">
    <location>
        <begin position="420"/>
        <end position="437"/>
    </location>
</feature>
<evidence type="ECO:0000256" key="4">
    <source>
        <dbReference type="ARBA" id="ARBA00022679"/>
    </source>
</evidence>